<protein>
    <recommendedName>
        <fullName evidence="2">Nucleoid-associated protein AWM72_05200</fullName>
    </recommendedName>
</protein>
<evidence type="ECO:0000256" key="1">
    <source>
        <dbReference type="ARBA" id="ARBA00023125"/>
    </source>
</evidence>
<keyword evidence="2" id="KW-0963">Cytoplasm</keyword>
<comment type="similarity">
    <text evidence="2">Belongs to the YbaB/EbfC family.</text>
</comment>
<dbReference type="PANTHER" id="PTHR33449">
    <property type="entry name" value="NUCLEOID-ASSOCIATED PROTEIN YBAB"/>
    <property type="match status" value="1"/>
</dbReference>
<dbReference type="AlphaFoldDB" id="A0A0X8FCW6"/>
<dbReference type="Proteomes" id="UP000234239">
    <property type="component" value="Unassembled WGS sequence"/>
</dbReference>
<comment type="subunit">
    <text evidence="2">Homodimer.</text>
</comment>
<comment type="function">
    <text evidence="2">Binds to DNA and alters its conformation. May be involved in regulation of gene expression, nucleoid organization and DNA protection.</text>
</comment>
<dbReference type="GO" id="GO:0003677">
    <property type="term" value="F:DNA binding"/>
    <property type="evidence" value="ECO:0007669"/>
    <property type="project" value="UniProtKB-UniRule"/>
</dbReference>
<evidence type="ECO:0000313" key="6">
    <source>
        <dbReference type="Proteomes" id="UP000069912"/>
    </source>
</evidence>
<evidence type="ECO:0000313" key="7">
    <source>
        <dbReference type="Proteomes" id="UP000234239"/>
    </source>
</evidence>
<dbReference type="EMBL" id="PKGY01000002">
    <property type="protein sequence ID" value="PKZ22368.1"/>
    <property type="molecule type" value="Genomic_DNA"/>
</dbReference>
<dbReference type="OrthoDB" id="9795263at2"/>
<dbReference type="SUPFAM" id="SSF82607">
    <property type="entry name" value="YbaB-like"/>
    <property type="match status" value="1"/>
</dbReference>
<dbReference type="GO" id="GO:0005829">
    <property type="term" value="C:cytosol"/>
    <property type="evidence" value="ECO:0007669"/>
    <property type="project" value="TreeGrafter"/>
</dbReference>
<comment type="subcellular location">
    <subcellularLocation>
        <location evidence="2">Cytoplasm</location>
        <location evidence="2">Nucleoid</location>
    </subcellularLocation>
</comment>
<sequence length="106" mass="11529">MANNMMNMQKMMKQAQKMQAQMEASQKELAETTFTGTEPSGMIKVTVTGDKKVEKIDLKPDVVDPDDIDMLQDLLLEATNDALSQVDAAQEKSFGGISKGLSGLGF</sequence>
<dbReference type="PANTHER" id="PTHR33449:SF1">
    <property type="entry name" value="NUCLEOID-ASSOCIATED PROTEIN YBAB"/>
    <property type="match status" value="1"/>
</dbReference>
<dbReference type="Pfam" id="PF02575">
    <property type="entry name" value="YbaB_DNA_bd"/>
    <property type="match status" value="1"/>
</dbReference>
<dbReference type="Gene3D" id="3.30.1310.10">
    <property type="entry name" value="Nucleoid-associated protein YbaB-like domain"/>
    <property type="match status" value="1"/>
</dbReference>
<feature type="region of interest" description="Disordered" evidence="3">
    <location>
        <begin position="1"/>
        <end position="35"/>
    </location>
</feature>
<dbReference type="NCBIfam" id="TIGR00103">
    <property type="entry name" value="DNA_YbaB_EbfC"/>
    <property type="match status" value="1"/>
</dbReference>
<dbReference type="GeneID" id="92903460"/>
<dbReference type="KEGG" id="asan:AWM72_05200"/>
<dbReference type="RefSeq" id="WP_067974290.1">
    <property type="nucleotide sequence ID" value="NZ_CAJHKM010000001.1"/>
</dbReference>
<reference evidence="4 6" key="1">
    <citation type="journal article" date="2016" name="Genome Announc.">
        <title>Complete Genome Sequences of Aerococcus christensenii CCUG 28831T, Aerococcus sanguinicola CCUG 43001T, Aerococcus urinae CCUG 36881T, Aerococcus urinaeequi CCUG 28094T, Aerococcus urinaehominis CCUG 42038 BT, and Aerococcus viridans CCUG 4311T.</title>
        <authorList>
            <person name="Carkaci D."/>
            <person name="Dargis R."/>
            <person name="Nielsen X.C."/>
            <person name="Skovgaard O."/>
            <person name="Fuursted K."/>
            <person name="Christensen J.J."/>
        </authorList>
    </citation>
    <scope>NUCLEOTIDE SEQUENCE [LARGE SCALE GENOMIC DNA]</scope>
    <source>
        <strain evidence="4 6">CCUG43001</strain>
    </source>
</reference>
<name>A0A0X8FCW6_9LACT</name>
<feature type="compositionally biased region" description="Low complexity" evidence="3">
    <location>
        <begin position="1"/>
        <end position="22"/>
    </location>
</feature>
<dbReference type="GO" id="GO:0043590">
    <property type="term" value="C:bacterial nucleoid"/>
    <property type="evidence" value="ECO:0007669"/>
    <property type="project" value="UniProtKB-UniRule"/>
</dbReference>
<gene>
    <name evidence="4" type="ORF">AWM72_05200</name>
    <name evidence="5" type="ORF">CYJ28_04435</name>
</gene>
<proteinExistence type="inferred from homology"/>
<dbReference type="Proteomes" id="UP000069912">
    <property type="component" value="Chromosome"/>
</dbReference>
<dbReference type="EMBL" id="CP014160">
    <property type="protein sequence ID" value="AMB94192.1"/>
    <property type="molecule type" value="Genomic_DNA"/>
</dbReference>
<evidence type="ECO:0000313" key="4">
    <source>
        <dbReference type="EMBL" id="AMB94192.1"/>
    </source>
</evidence>
<dbReference type="PIRSF" id="PIRSF004555">
    <property type="entry name" value="UCP004555"/>
    <property type="match status" value="1"/>
</dbReference>
<evidence type="ECO:0000313" key="5">
    <source>
        <dbReference type="EMBL" id="PKZ22368.1"/>
    </source>
</evidence>
<reference evidence="5 7" key="3">
    <citation type="submission" date="2017-12" db="EMBL/GenBank/DDBJ databases">
        <title>Phylogenetic diversity of female urinary microbiome.</title>
        <authorList>
            <person name="Thomas-White K."/>
            <person name="Wolfe A.J."/>
        </authorList>
    </citation>
    <scope>NUCLEOTIDE SEQUENCE [LARGE SCALE GENOMIC DNA]</scope>
    <source>
        <strain evidence="5 7">UMB0139</strain>
    </source>
</reference>
<dbReference type="HAMAP" id="MF_00274">
    <property type="entry name" value="DNA_YbaB_EbfC"/>
    <property type="match status" value="1"/>
</dbReference>
<reference evidence="6" key="2">
    <citation type="submission" date="2016-01" db="EMBL/GenBank/DDBJ databases">
        <title>Six Aerococcus type strain genome sequencing and assembly using PacBio and Illumina Hiseq.</title>
        <authorList>
            <person name="Carkaci D."/>
            <person name="Dargis R."/>
            <person name="Nielsen X.C."/>
            <person name="Skovgaard O."/>
            <person name="Fuursted K."/>
            <person name="Christensen J.J."/>
        </authorList>
    </citation>
    <scope>NUCLEOTIDE SEQUENCE [LARGE SCALE GENOMIC DNA]</scope>
    <source>
        <strain evidence="6">CCUG43001</strain>
    </source>
</reference>
<organism evidence="4 6">
    <name type="scientific">Aerococcus sanguinicola</name>
    <dbReference type="NCBI Taxonomy" id="119206"/>
    <lineage>
        <taxon>Bacteria</taxon>
        <taxon>Bacillati</taxon>
        <taxon>Bacillota</taxon>
        <taxon>Bacilli</taxon>
        <taxon>Lactobacillales</taxon>
        <taxon>Aerococcaceae</taxon>
        <taxon>Aerococcus</taxon>
    </lineage>
</organism>
<keyword evidence="6" id="KW-1185">Reference proteome</keyword>
<dbReference type="InterPro" id="IPR004401">
    <property type="entry name" value="YbaB/EbfC"/>
</dbReference>
<accession>A0A0X8FCW6</accession>
<evidence type="ECO:0000256" key="3">
    <source>
        <dbReference type="SAM" id="MobiDB-lite"/>
    </source>
</evidence>
<keyword evidence="1 2" id="KW-0238">DNA-binding</keyword>
<evidence type="ECO:0000256" key="2">
    <source>
        <dbReference type="HAMAP-Rule" id="MF_00274"/>
    </source>
</evidence>
<dbReference type="InterPro" id="IPR036894">
    <property type="entry name" value="YbaB-like_sf"/>
</dbReference>